<feature type="signal peptide" evidence="1">
    <location>
        <begin position="1"/>
        <end position="21"/>
    </location>
</feature>
<dbReference type="SUPFAM" id="SSF48452">
    <property type="entry name" value="TPR-like"/>
    <property type="match status" value="1"/>
</dbReference>
<dbReference type="Proteomes" id="UP001530315">
    <property type="component" value="Unassembled WGS sequence"/>
</dbReference>
<name>A0ABD3NT56_9STRA</name>
<dbReference type="PANTHER" id="PTHR47682:SF1">
    <property type="entry name" value="TETRATRICOPEPTIDE REPEAT (TPR)-CONTAINING PROTEIN"/>
    <property type="match status" value="1"/>
</dbReference>
<proteinExistence type="predicted"/>
<dbReference type="SUPFAM" id="SSF52833">
    <property type="entry name" value="Thioredoxin-like"/>
    <property type="match status" value="1"/>
</dbReference>
<comment type="caution">
    <text evidence="2">The sequence shown here is derived from an EMBL/GenBank/DDBJ whole genome shotgun (WGS) entry which is preliminary data.</text>
</comment>
<dbReference type="InterPro" id="IPR036249">
    <property type="entry name" value="Thioredoxin-like_sf"/>
</dbReference>
<feature type="chain" id="PRO_5044772959" evidence="1">
    <location>
        <begin position="22"/>
        <end position="249"/>
    </location>
</feature>
<protein>
    <submittedName>
        <fullName evidence="2">Uncharacterized protein</fullName>
    </submittedName>
</protein>
<sequence length="249" mass="26438">MTNALGGLLLFFASHTSMAEALSVSQKNTHCVIKICHHKDCVKRGGGEPLLNTFRDLLPGGSNCVPFVTIESSGCLSQCGKGPNVFAVGCDGREKLYFGVEDPTTASAVLEVATGQEYPINLLVAATSIAEAVHAKSDSKKESILSSLISLSKGDSTLLNSFAYARALFLRADARLGMTPPNIEGAIEDATLATKLAPTERKAWRVLANAEEASGNVQGAIDALREWASVDVSFSLKAKKEIERLLTLL</sequence>
<gene>
    <name evidence="2" type="ORF">ACHAW5_003289</name>
</gene>
<dbReference type="Gene3D" id="1.25.40.10">
    <property type="entry name" value="Tetratricopeptide repeat domain"/>
    <property type="match status" value="1"/>
</dbReference>
<keyword evidence="1" id="KW-0732">Signal</keyword>
<keyword evidence="3" id="KW-1185">Reference proteome</keyword>
<reference evidence="2 3" key="1">
    <citation type="submission" date="2024-10" db="EMBL/GenBank/DDBJ databases">
        <title>Updated reference genomes for cyclostephanoid diatoms.</title>
        <authorList>
            <person name="Roberts W.R."/>
            <person name="Alverson A.J."/>
        </authorList>
    </citation>
    <scope>NUCLEOTIDE SEQUENCE [LARGE SCALE GENOMIC DNA]</scope>
    <source>
        <strain evidence="2 3">AJA276-08</strain>
    </source>
</reference>
<evidence type="ECO:0000256" key="1">
    <source>
        <dbReference type="SAM" id="SignalP"/>
    </source>
</evidence>
<dbReference type="EMBL" id="JALLAZ020001188">
    <property type="protein sequence ID" value="KAL3779014.1"/>
    <property type="molecule type" value="Genomic_DNA"/>
</dbReference>
<dbReference type="AlphaFoldDB" id="A0ABD3NT56"/>
<accession>A0ABD3NT56</accession>
<dbReference type="PANTHER" id="PTHR47682">
    <property type="entry name" value="TETRATRICOPEPTIDE REPEAT (TPR)-CONTAINING PROTEIN"/>
    <property type="match status" value="1"/>
</dbReference>
<evidence type="ECO:0000313" key="2">
    <source>
        <dbReference type="EMBL" id="KAL3779014.1"/>
    </source>
</evidence>
<dbReference type="Gene3D" id="3.40.30.10">
    <property type="entry name" value="Glutaredoxin"/>
    <property type="match status" value="1"/>
</dbReference>
<organism evidence="2 3">
    <name type="scientific">Stephanodiscus triporus</name>
    <dbReference type="NCBI Taxonomy" id="2934178"/>
    <lineage>
        <taxon>Eukaryota</taxon>
        <taxon>Sar</taxon>
        <taxon>Stramenopiles</taxon>
        <taxon>Ochrophyta</taxon>
        <taxon>Bacillariophyta</taxon>
        <taxon>Coscinodiscophyceae</taxon>
        <taxon>Thalassiosirophycidae</taxon>
        <taxon>Stephanodiscales</taxon>
        <taxon>Stephanodiscaceae</taxon>
        <taxon>Stephanodiscus</taxon>
    </lineage>
</organism>
<dbReference type="InterPro" id="IPR011990">
    <property type="entry name" value="TPR-like_helical_dom_sf"/>
</dbReference>
<dbReference type="CDD" id="cd02980">
    <property type="entry name" value="TRX_Fd_family"/>
    <property type="match status" value="1"/>
</dbReference>
<evidence type="ECO:0000313" key="3">
    <source>
        <dbReference type="Proteomes" id="UP001530315"/>
    </source>
</evidence>